<protein>
    <submittedName>
        <fullName evidence="2">Uncharacterized protein</fullName>
    </submittedName>
</protein>
<organism evidence="2 3">
    <name type="scientific">Thalassiosira oceanica</name>
    <name type="common">Marine diatom</name>
    <dbReference type="NCBI Taxonomy" id="159749"/>
    <lineage>
        <taxon>Eukaryota</taxon>
        <taxon>Sar</taxon>
        <taxon>Stramenopiles</taxon>
        <taxon>Ochrophyta</taxon>
        <taxon>Bacillariophyta</taxon>
        <taxon>Coscinodiscophyceae</taxon>
        <taxon>Thalassiosirophycidae</taxon>
        <taxon>Thalassiosirales</taxon>
        <taxon>Thalassiosiraceae</taxon>
        <taxon>Thalassiosira</taxon>
    </lineage>
</organism>
<feature type="region of interest" description="Disordered" evidence="1">
    <location>
        <begin position="1"/>
        <end position="61"/>
    </location>
</feature>
<evidence type="ECO:0000256" key="1">
    <source>
        <dbReference type="SAM" id="MobiDB-lite"/>
    </source>
</evidence>
<gene>
    <name evidence="2" type="ORF">THAOC_08751</name>
</gene>
<evidence type="ECO:0000313" key="2">
    <source>
        <dbReference type="EMBL" id="EJK69942.1"/>
    </source>
</evidence>
<name>K0THH7_THAOC</name>
<accession>K0THH7</accession>
<keyword evidence="3" id="KW-1185">Reference proteome</keyword>
<dbReference type="EMBL" id="AGNL01009338">
    <property type="protein sequence ID" value="EJK69942.1"/>
    <property type="molecule type" value="Genomic_DNA"/>
</dbReference>
<feature type="region of interest" description="Disordered" evidence="1">
    <location>
        <begin position="83"/>
        <end position="103"/>
    </location>
</feature>
<evidence type="ECO:0000313" key="3">
    <source>
        <dbReference type="Proteomes" id="UP000266841"/>
    </source>
</evidence>
<sequence length="103" mass="10819">MSEQEWDSLGENRGRLRRSALGTGATLATPPVPGRGHDRDRSIRAGGAGPGADGSSCALPLSAEGDHHQARWTCGLRHALVPGRYSPGLSKRPLAPHVNHVKG</sequence>
<proteinExistence type="predicted"/>
<comment type="caution">
    <text evidence="2">The sequence shown here is derived from an EMBL/GenBank/DDBJ whole genome shotgun (WGS) entry which is preliminary data.</text>
</comment>
<dbReference type="AlphaFoldDB" id="K0THH7"/>
<dbReference type="Proteomes" id="UP000266841">
    <property type="component" value="Unassembled WGS sequence"/>
</dbReference>
<reference evidence="2 3" key="1">
    <citation type="journal article" date="2012" name="Genome Biol.">
        <title>Genome and low-iron response of an oceanic diatom adapted to chronic iron limitation.</title>
        <authorList>
            <person name="Lommer M."/>
            <person name="Specht M."/>
            <person name="Roy A.S."/>
            <person name="Kraemer L."/>
            <person name="Andreson R."/>
            <person name="Gutowska M.A."/>
            <person name="Wolf J."/>
            <person name="Bergner S.V."/>
            <person name="Schilhabel M.B."/>
            <person name="Klostermeier U.C."/>
            <person name="Beiko R.G."/>
            <person name="Rosenstiel P."/>
            <person name="Hippler M."/>
            <person name="Laroche J."/>
        </authorList>
    </citation>
    <scope>NUCLEOTIDE SEQUENCE [LARGE SCALE GENOMIC DNA]</scope>
    <source>
        <strain evidence="2 3">CCMP1005</strain>
    </source>
</reference>